<feature type="transmembrane region" description="Helical" evidence="2">
    <location>
        <begin position="111"/>
        <end position="129"/>
    </location>
</feature>
<keyword evidence="2" id="KW-0812">Transmembrane</keyword>
<reference evidence="4" key="2">
    <citation type="journal article" date="2021" name="PeerJ">
        <title>Extensive microbial diversity within the chicken gut microbiome revealed by metagenomics and culture.</title>
        <authorList>
            <person name="Gilroy R."/>
            <person name="Ravi A."/>
            <person name="Getino M."/>
            <person name="Pursley I."/>
            <person name="Horton D.L."/>
            <person name="Alikhan N.F."/>
            <person name="Baker D."/>
            <person name="Gharbi K."/>
            <person name="Hall N."/>
            <person name="Watson M."/>
            <person name="Adriaenssens E.M."/>
            <person name="Foster-Nyarko E."/>
            <person name="Jarju S."/>
            <person name="Secka A."/>
            <person name="Antonio M."/>
            <person name="Oren A."/>
            <person name="Chaudhuri R.R."/>
            <person name="La Ragione R."/>
            <person name="Hildebrand F."/>
            <person name="Pallen M.J."/>
        </authorList>
    </citation>
    <scope>NUCLEOTIDE SEQUENCE</scope>
    <source>
        <strain evidence="4">E3-2379</strain>
    </source>
</reference>
<feature type="transmembrane region" description="Helical" evidence="2">
    <location>
        <begin position="82"/>
        <end position="99"/>
    </location>
</feature>
<dbReference type="Proteomes" id="UP000823618">
    <property type="component" value="Unassembled WGS sequence"/>
</dbReference>
<accession>A0A9D9HZK4</accession>
<feature type="transmembrane region" description="Helical" evidence="2">
    <location>
        <begin position="175"/>
        <end position="204"/>
    </location>
</feature>
<feature type="transmembrane region" description="Helical" evidence="2">
    <location>
        <begin position="210"/>
        <end position="230"/>
    </location>
</feature>
<dbReference type="Gene3D" id="3.60.40.10">
    <property type="entry name" value="PPM-type phosphatase domain"/>
    <property type="match status" value="1"/>
</dbReference>
<evidence type="ECO:0000256" key="2">
    <source>
        <dbReference type="SAM" id="Phobius"/>
    </source>
</evidence>
<dbReference type="PANTHER" id="PTHR43156:SF2">
    <property type="entry name" value="STAGE II SPORULATION PROTEIN E"/>
    <property type="match status" value="1"/>
</dbReference>
<keyword evidence="1" id="KW-0378">Hydrolase</keyword>
<organism evidence="4 5">
    <name type="scientific">Candidatus Scybalomonas excrementavium</name>
    <dbReference type="NCBI Taxonomy" id="2840943"/>
    <lineage>
        <taxon>Bacteria</taxon>
        <taxon>Bacillati</taxon>
        <taxon>Bacillota</taxon>
        <taxon>Clostridia</taxon>
        <taxon>Lachnospirales</taxon>
        <taxon>Lachnospiraceae</taxon>
        <taxon>Lachnospiraceae incertae sedis</taxon>
        <taxon>Candidatus Scybalomonas</taxon>
    </lineage>
</organism>
<dbReference type="SUPFAM" id="SSF81606">
    <property type="entry name" value="PP2C-like"/>
    <property type="match status" value="1"/>
</dbReference>
<dbReference type="GO" id="GO:0016791">
    <property type="term" value="F:phosphatase activity"/>
    <property type="evidence" value="ECO:0007669"/>
    <property type="project" value="TreeGrafter"/>
</dbReference>
<reference evidence="4" key="1">
    <citation type="submission" date="2020-10" db="EMBL/GenBank/DDBJ databases">
        <authorList>
            <person name="Gilroy R."/>
        </authorList>
    </citation>
    <scope>NUCLEOTIDE SEQUENCE</scope>
    <source>
        <strain evidence="4">E3-2379</strain>
    </source>
</reference>
<dbReference type="Pfam" id="PF19732">
    <property type="entry name" value="SpoIIE_N"/>
    <property type="match status" value="1"/>
</dbReference>
<evidence type="ECO:0000313" key="5">
    <source>
        <dbReference type="Proteomes" id="UP000823618"/>
    </source>
</evidence>
<dbReference type="InterPro" id="IPR045768">
    <property type="entry name" value="SpoIIE_N"/>
</dbReference>
<evidence type="ECO:0000259" key="3">
    <source>
        <dbReference type="SMART" id="SM00331"/>
    </source>
</evidence>
<sequence>MRPTKKHPITKEKNRKKKRKQDITVTSYHMILSILTGLCSFNGLNPLAPAFFMAINQRGAEVPLLWICSTGSIYIRLGMESAIRYGLIMLVSYFLSQMGQVFVKQEIHKKALLTGATTMVVTFIQLLWITDMESVVFQAITESFITLGFIILLAKALEYEKHRQRNLEQEELIGWMLLLSGILYGVSIPYTSTLSISQAIVWLLVAYLSYRFGMAEGALFAICFGSILYYQGEAVSFGTASAFYSAGFYALCAISCGIARKAGRFISICSMGAMAFLLFRWAQDLRVENWYGILAGSVVFLLLPSEMVSLSRQEVRKECMEEVLFLQVRNQLKGFSETLKRMKMTLLFSVGEWEEAEQKEKILEHTVQEVCSYCEYHPYCWDTEAKLSYEQVGAVMEQVEIADNMDFVEESPFLVRCPKQQSFVTELRHSMAMQKLETIYNERILEGREAMAGQFEQVARLIDDLFIGNYIELPILEKTRMKLEGYLKVQKVKVFDVFQFENASGQREIYMTLCSEKGRMLTARELTKIVSKAFGYAVRSKRGNKSIISKSVECYGFLEESQFYYLQGVARVSKTKEEISGDNFSILEYEPGKLGVMLADGMGSGQYANKKSTLLVELMEQLLEAGFSKDASLRLLNAVLVVPVSDANFSTLDLCTIDLYKGIYHFYKVGGAFSFIKRAGGVEMIRGGAIPVGIFPNLEYESYEIEVQDGDMLFLLSDGVMESVPYEDKEQFIADEIQKIKFANPQTAATKLMSRVQELGGKSNRDDITILVIGIWSRN</sequence>
<gene>
    <name evidence="4" type="ORF">IAC13_03910</name>
</gene>
<evidence type="ECO:0000313" key="4">
    <source>
        <dbReference type="EMBL" id="MBO8463057.1"/>
    </source>
</evidence>
<dbReference type="PANTHER" id="PTHR43156">
    <property type="entry name" value="STAGE II SPORULATION PROTEIN E-RELATED"/>
    <property type="match status" value="1"/>
</dbReference>
<dbReference type="Pfam" id="PF07228">
    <property type="entry name" value="SpoIIE"/>
    <property type="match status" value="1"/>
</dbReference>
<protein>
    <submittedName>
        <fullName evidence="4">SpoIIE family protein phosphatase</fullName>
    </submittedName>
</protein>
<keyword evidence="2" id="KW-0472">Membrane</keyword>
<proteinExistence type="predicted"/>
<dbReference type="InterPro" id="IPR036457">
    <property type="entry name" value="PPM-type-like_dom_sf"/>
</dbReference>
<feature type="transmembrane region" description="Helical" evidence="2">
    <location>
        <begin position="21"/>
        <end position="44"/>
    </location>
</feature>
<dbReference type="EMBL" id="JADIML010000110">
    <property type="protein sequence ID" value="MBO8463057.1"/>
    <property type="molecule type" value="Genomic_DNA"/>
</dbReference>
<comment type="caution">
    <text evidence="4">The sequence shown here is derived from an EMBL/GenBank/DDBJ whole genome shotgun (WGS) entry which is preliminary data.</text>
</comment>
<dbReference type="InterPro" id="IPR001932">
    <property type="entry name" value="PPM-type_phosphatase-like_dom"/>
</dbReference>
<feature type="transmembrane region" description="Helical" evidence="2">
    <location>
        <begin position="289"/>
        <end position="310"/>
    </location>
</feature>
<feature type="transmembrane region" description="Helical" evidence="2">
    <location>
        <begin position="265"/>
        <end position="282"/>
    </location>
</feature>
<feature type="domain" description="PPM-type phosphatase" evidence="3">
    <location>
        <begin position="563"/>
        <end position="775"/>
    </location>
</feature>
<feature type="transmembrane region" description="Helical" evidence="2">
    <location>
        <begin position="135"/>
        <end position="154"/>
    </location>
</feature>
<evidence type="ECO:0000256" key="1">
    <source>
        <dbReference type="ARBA" id="ARBA00022801"/>
    </source>
</evidence>
<name>A0A9D9HZK4_9FIRM</name>
<dbReference type="AlphaFoldDB" id="A0A9D9HZK4"/>
<dbReference type="InterPro" id="IPR052016">
    <property type="entry name" value="Bact_Sigma-Reg"/>
</dbReference>
<keyword evidence="2" id="KW-1133">Transmembrane helix</keyword>
<dbReference type="SMART" id="SM00331">
    <property type="entry name" value="PP2C_SIG"/>
    <property type="match status" value="1"/>
</dbReference>
<feature type="transmembrane region" description="Helical" evidence="2">
    <location>
        <begin position="242"/>
        <end position="259"/>
    </location>
</feature>